<dbReference type="Gene3D" id="1.10.10.60">
    <property type="entry name" value="Homeodomain-like"/>
    <property type="match status" value="1"/>
</dbReference>
<dbReference type="SMART" id="SM00389">
    <property type="entry name" value="HOX"/>
    <property type="match status" value="1"/>
</dbReference>
<dbReference type="AlphaFoldDB" id="A0AAD3S8T6"/>
<feature type="compositionally biased region" description="Low complexity" evidence="9">
    <location>
        <begin position="563"/>
        <end position="584"/>
    </location>
</feature>
<evidence type="ECO:0000256" key="8">
    <source>
        <dbReference type="PROSITE-ProRule" id="PRU00108"/>
    </source>
</evidence>
<evidence type="ECO:0000256" key="4">
    <source>
        <dbReference type="ARBA" id="ARBA00023125"/>
    </source>
</evidence>
<feature type="DNA-binding region" description="Homeobox" evidence="8">
    <location>
        <begin position="447"/>
        <end position="509"/>
    </location>
</feature>
<accession>A0AAD3S8T6</accession>
<evidence type="ECO:0000256" key="5">
    <source>
        <dbReference type="ARBA" id="ARBA00023155"/>
    </source>
</evidence>
<dbReference type="PANTHER" id="PTHR11850">
    <property type="entry name" value="HOMEOBOX PROTEIN TRANSCRIPTION FACTORS"/>
    <property type="match status" value="1"/>
</dbReference>
<dbReference type="InterPro" id="IPR009057">
    <property type="entry name" value="Homeodomain-like_sf"/>
</dbReference>
<reference evidence="11" key="1">
    <citation type="submission" date="2023-05" db="EMBL/GenBank/DDBJ databases">
        <title>Nepenthes gracilis genome sequencing.</title>
        <authorList>
            <person name="Fukushima K."/>
        </authorList>
    </citation>
    <scope>NUCLEOTIDE SEQUENCE</scope>
    <source>
        <strain evidence="11">SING2019-196</strain>
    </source>
</reference>
<dbReference type="PROSITE" id="PS50071">
    <property type="entry name" value="HOMEOBOX_2"/>
    <property type="match status" value="1"/>
</dbReference>
<evidence type="ECO:0000256" key="2">
    <source>
        <dbReference type="ARBA" id="ARBA00006454"/>
    </source>
</evidence>
<dbReference type="FunFam" id="1.10.10.60:FF:000083">
    <property type="entry name" value="BEL1-like homeodomain protein 4"/>
    <property type="match status" value="1"/>
</dbReference>
<protein>
    <recommendedName>
        <fullName evidence="10">Homeobox domain-containing protein</fullName>
    </recommendedName>
</protein>
<comment type="similarity">
    <text evidence="2">Belongs to the TALE/BELL homeobox family.</text>
</comment>
<dbReference type="InterPro" id="IPR050224">
    <property type="entry name" value="TALE_homeobox"/>
</dbReference>
<keyword evidence="3" id="KW-0805">Transcription regulation</keyword>
<proteinExistence type="inferred from homology"/>
<dbReference type="SUPFAM" id="SSF46689">
    <property type="entry name" value="Homeodomain-like"/>
    <property type="match status" value="1"/>
</dbReference>
<dbReference type="SMART" id="SM00574">
    <property type="entry name" value="POX"/>
    <property type="match status" value="1"/>
</dbReference>
<feature type="compositionally biased region" description="Pro residues" evidence="9">
    <location>
        <begin position="102"/>
        <end position="118"/>
    </location>
</feature>
<evidence type="ECO:0000313" key="11">
    <source>
        <dbReference type="EMBL" id="GMH06461.1"/>
    </source>
</evidence>
<evidence type="ECO:0000313" key="12">
    <source>
        <dbReference type="Proteomes" id="UP001279734"/>
    </source>
</evidence>
<dbReference type="Pfam" id="PF07526">
    <property type="entry name" value="POX"/>
    <property type="match status" value="1"/>
</dbReference>
<dbReference type="CDD" id="cd00086">
    <property type="entry name" value="homeodomain"/>
    <property type="match status" value="1"/>
</dbReference>
<keyword evidence="12" id="KW-1185">Reference proteome</keyword>
<comment type="caution">
    <text evidence="11">The sequence shown here is derived from an EMBL/GenBank/DDBJ whole genome shotgun (WGS) entry which is preliminary data.</text>
</comment>
<feature type="region of interest" description="Disordered" evidence="9">
    <location>
        <begin position="517"/>
        <end position="600"/>
    </location>
</feature>
<evidence type="ECO:0000259" key="10">
    <source>
        <dbReference type="PROSITE" id="PS50071"/>
    </source>
</evidence>
<evidence type="ECO:0000256" key="3">
    <source>
        <dbReference type="ARBA" id="ARBA00023015"/>
    </source>
</evidence>
<dbReference type="Proteomes" id="UP001279734">
    <property type="component" value="Unassembled WGS sequence"/>
</dbReference>
<keyword evidence="5 8" id="KW-0371">Homeobox</keyword>
<feature type="region of interest" description="Disordered" evidence="9">
    <location>
        <begin position="99"/>
        <end position="124"/>
    </location>
</feature>
<comment type="subcellular location">
    <subcellularLocation>
        <location evidence="1 8">Nucleus</location>
    </subcellularLocation>
</comment>
<dbReference type="InterPro" id="IPR008422">
    <property type="entry name" value="KN_HD"/>
</dbReference>
<organism evidence="11 12">
    <name type="scientific">Nepenthes gracilis</name>
    <name type="common">Slender pitcher plant</name>
    <dbReference type="NCBI Taxonomy" id="150966"/>
    <lineage>
        <taxon>Eukaryota</taxon>
        <taxon>Viridiplantae</taxon>
        <taxon>Streptophyta</taxon>
        <taxon>Embryophyta</taxon>
        <taxon>Tracheophyta</taxon>
        <taxon>Spermatophyta</taxon>
        <taxon>Magnoliopsida</taxon>
        <taxon>eudicotyledons</taxon>
        <taxon>Gunneridae</taxon>
        <taxon>Pentapetalae</taxon>
        <taxon>Caryophyllales</taxon>
        <taxon>Nepenthaceae</taxon>
        <taxon>Nepenthes</taxon>
    </lineage>
</organism>
<dbReference type="GO" id="GO:0003677">
    <property type="term" value="F:DNA binding"/>
    <property type="evidence" value="ECO:0007669"/>
    <property type="project" value="UniProtKB-UniRule"/>
</dbReference>
<dbReference type="GO" id="GO:0006355">
    <property type="term" value="P:regulation of DNA-templated transcription"/>
    <property type="evidence" value="ECO:0007669"/>
    <property type="project" value="InterPro"/>
</dbReference>
<feature type="compositionally biased region" description="Pro residues" evidence="9">
    <location>
        <begin position="553"/>
        <end position="562"/>
    </location>
</feature>
<keyword evidence="6" id="KW-0804">Transcription</keyword>
<dbReference type="Pfam" id="PF05920">
    <property type="entry name" value="Homeobox_KN"/>
    <property type="match status" value="1"/>
</dbReference>
<name>A0AAD3S8T6_NEPGR</name>
<evidence type="ECO:0000256" key="7">
    <source>
        <dbReference type="ARBA" id="ARBA00023242"/>
    </source>
</evidence>
<evidence type="ECO:0000256" key="9">
    <source>
        <dbReference type="SAM" id="MobiDB-lite"/>
    </source>
</evidence>
<sequence length="730" mass="78494">MQGVEPVASLVGIDQANDSAGLHSYETTGMLSEMFNFGHAPGLDNELLNNQLPTSHRNLQMAVAGLGSEWYGSRHSREQQQISSINADTAAAMQLFLSKPQPRSPPRSPLLPPRPPPAVSSSNLHISLPNTPGFHSIVSTSKNPLGGGFSDSVIPLDSITWLTESSNGGGAAVPEIGGAAERQGLSLSLSLLEHLGANKAEELRNISRDTAMVFCNRGGGTSFSSNSANQYIFKNLGTDNHQHSHHQIHVSNVSSRGVVNPLRDSKYAKPAQEILHEICSVGRDHLKSALFCNHDGSSAGPNGHADCAGAAGSLSSSKDPPPMSAADRMEQQRRKVKLLSMLDEVDRRYNRYSEQMQTVVNSYDSAMGFGAAMPYTELAKKVMSRHFRCLKDAIEAQVRHSCDVLSEKDAAGTSGLTKGETPRLKLLEQSLRHPRSFHQMGIVELEAWKPQRGLPERSVTILRAWLFEHFLHPYPSDTDKNLLARQTGLSRNQISNWFINARVRLWKPMVEEMYLQETKEEEKPALTSDQGNQGEGGSGSGSSLNDNTAAQKPTPPPPPPPGTAAAAAVAAAASSRSATNTTPAPAAPPKPSSARRSQFNFSENDPSLLAINGHRFSSENQAKRLQQLLLHPSHAPPLPLPNPAVSASSPQGFLTDVHHHRILNTAVDRDTCRDFGTTATAEDITGSNAVAATLIRFGTTAAGDVSLTLGLRHAGSAPEKNAFPLRRLGS</sequence>
<evidence type="ECO:0000256" key="1">
    <source>
        <dbReference type="ARBA" id="ARBA00004123"/>
    </source>
</evidence>
<feature type="domain" description="Homeobox" evidence="10">
    <location>
        <begin position="445"/>
        <end position="508"/>
    </location>
</feature>
<dbReference type="EMBL" id="BSYO01000006">
    <property type="protein sequence ID" value="GMH06461.1"/>
    <property type="molecule type" value="Genomic_DNA"/>
</dbReference>
<gene>
    <name evidence="11" type="ORF">Nepgr_008301</name>
</gene>
<keyword evidence="4 8" id="KW-0238">DNA-binding</keyword>
<dbReference type="GO" id="GO:0005634">
    <property type="term" value="C:nucleus"/>
    <property type="evidence" value="ECO:0007669"/>
    <property type="project" value="UniProtKB-SubCell"/>
</dbReference>
<dbReference type="InterPro" id="IPR006563">
    <property type="entry name" value="POX_dom"/>
</dbReference>
<dbReference type="InterPro" id="IPR001356">
    <property type="entry name" value="HD"/>
</dbReference>
<keyword evidence="7 8" id="KW-0539">Nucleus</keyword>
<evidence type="ECO:0000256" key="6">
    <source>
        <dbReference type="ARBA" id="ARBA00023163"/>
    </source>
</evidence>